<protein>
    <recommendedName>
        <fullName evidence="2">DUF1214 domain-containing protein</fullName>
    </recommendedName>
</protein>
<gene>
    <name evidence="3" type="ORF">GCM10010406_47050</name>
</gene>
<evidence type="ECO:0000313" key="3">
    <source>
        <dbReference type="EMBL" id="GAA2504977.1"/>
    </source>
</evidence>
<evidence type="ECO:0000256" key="1">
    <source>
        <dbReference type="SAM" id="MobiDB-lite"/>
    </source>
</evidence>
<feature type="compositionally biased region" description="Polar residues" evidence="1">
    <location>
        <begin position="1"/>
        <end position="13"/>
    </location>
</feature>
<dbReference type="PANTHER" id="PTHR36509:SF3">
    <property type="entry name" value="SIGNAL PEPTIDE PROTEIN"/>
    <property type="match status" value="1"/>
</dbReference>
<organism evidence="3 4">
    <name type="scientific">Streptomyces thermolineatus</name>
    <dbReference type="NCBI Taxonomy" id="44033"/>
    <lineage>
        <taxon>Bacteria</taxon>
        <taxon>Bacillati</taxon>
        <taxon>Actinomycetota</taxon>
        <taxon>Actinomycetes</taxon>
        <taxon>Kitasatosporales</taxon>
        <taxon>Streptomycetaceae</taxon>
        <taxon>Streptomyces</taxon>
    </lineage>
</organism>
<accession>A0ABP5ZUZ6</accession>
<comment type="caution">
    <text evidence="3">The sequence shown here is derived from an EMBL/GenBank/DDBJ whole genome shotgun (WGS) entry which is preliminary data.</text>
</comment>
<feature type="region of interest" description="Disordered" evidence="1">
    <location>
        <begin position="1"/>
        <end position="38"/>
    </location>
</feature>
<reference evidence="4" key="1">
    <citation type="journal article" date="2019" name="Int. J. Syst. Evol. Microbiol.">
        <title>The Global Catalogue of Microorganisms (GCM) 10K type strain sequencing project: providing services to taxonomists for standard genome sequencing and annotation.</title>
        <authorList>
            <consortium name="The Broad Institute Genomics Platform"/>
            <consortium name="The Broad Institute Genome Sequencing Center for Infectious Disease"/>
            <person name="Wu L."/>
            <person name="Ma J."/>
        </authorList>
    </citation>
    <scope>NUCLEOTIDE SEQUENCE [LARGE SCALE GENOMIC DNA]</scope>
    <source>
        <strain evidence="4">JCM 6307</strain>
    </source>
</reference>
<name>A0ABP5ZUZ6_9ACTN</name>
<dbReference type="Proteomes" id="UP001501358">
    <property type="component" value="Unassembled WGS sequence"/>
</dbReference>
<evidence type="ECO:0000313" key="4">
    <source>
        <dbReference type="Proteomes" id="UP001501358"/>
    </source>
</evidence>
<sequence>MTVYDNQTRSMLDTPQRFPRAGSQASPTPAAVPGPDGAVTVHFCPDRPDGVPEGDWIRTVPGRGWFVALRLYSPLQPFFDKTWRPGEIEEVGRSGNEAG</sequence>
<dbReference type="EMBL" id="BAAATA010000037">
    <property type="protein sequence ID" value="GAA2504977.1"/>
    <property type="molecule type" value="Genomic_DNA"/>
</dbReference>
<keyword evidence="4" id="KW-1185">Reference proteome</keyword>
<dbReference type="InterPro" id="IPR037049">
    <property type="entry name" value="DUF1214_C_sf"/>
</dbReference>
<dbReference type="PANTHER" id="PTHR36509">
    <property type="entry name" value="BLL3101 PROTEIN"/>
    <property type="match status" value="1"/>
</dbReference>
<dbReference type="SUPFAM" id="SSF160935">
    <property type="entry name" value="VPA0735-like"/>
    <property type="match status" value="1"/>
</dbReference>
<dbReference type="Pfam" id="PF06742">
    <property type="entry name" value="DUF1214"/>
    <property type="match status" value="1"/>
</dbReference>
<proteinExistence type="predicted"/>
<dbReference type="InterPro" id="IPR010621">
    <property type="entry name" value="DUF1214"/>
</dbReference>
<evidence type="ECO:0000259" key="2">
    <source>
        <dbReference type="Pfam" id="PF06742"/>
    </source>
</evidence>
<feature type="domain" description="DUF1214" evidence="2">
    <location>
        <begin position="2"/>
        <end position="75"/>
    </location>
</feature>
<dbReference type="Gene3D" id="2.60.120.600">
    <property type="entry name" value="Domain of unknown function DUF1214, C-terminal domain"/>
    <property type="match status" value="1"/>
</dbReference>